<dbReference type="AlphaFoldDB" id="A0AAV1VBT8"/>
<dbReference type="InterPro" id="IPR002634">
    <property type="entry name" value="BolA"/>
</dbReference>
<dbReference type="InterPro" id="IPR036065">
    <property type="entry name" value="BolA-like_sf"/>
</dbReference>
<gene>
    <name evidence="3" type="ORF">PM001_LOCUS28187</name>
</gene>
<dbReference type="Pfam" id="PF01722">
    <property type="entry name" value="BolA"/>
    <property type="match status" value="1"/>
</dbReference>
<dbReference type="PANTHER" id="PTHR46188:SF1">
    <property type="entry name" value="BOLA-LIKE PROTEIN 3"/>
    <property type="match status" value="1"/>
</dbReference>
<evidence type="ECO:0000256" key="1">
    <source>
        <dbReference type="ARBA" id="ARBA00005578"/>
    </source>
</evidence>
<dbReference type="GO" id="GO:0005759">
    <property type="term" value="C:mitochondrial matrix"/>
    <property type="evidence" value="ECO:0007669"/>
    <property type="project" value="TreeGrafter"/>
</dbReference>
<name>A0AAV1VBT8_9STRA</name>
<dbReference type="SUPFAM" id="SSF82657">
    <property type="entry name" value="BolA-like"/>
    <property type="match status" value="1"/>
</dbReference>
<dbReference type="PANTHER" id="PTHR46188">
    <property type="entry name" value="BOLA-LIKE PROTEIN 3"/>
    <property type="match status" value="1"/>
</dbReference>
<dbReference type="Proteomes" id="UP001162060">
    <property type="component" value="Unassembled WGS sequence"/>
</dbReference>
<evidence type="ECO:0000313" key="3">
    <source>
        <dbReference type="EMBL" id="CAK7943037.1"/>
    </source>
</evidence>
<evidence type="ECO:0000313" key="4">
    <source>
        <dbReference type="Proteomes" id="UP001162060"/>
    </source>
</evidence>
<comment type="caution">
    <text evidence="3">The sequence shown here is derived from an EMBL/GenBank/DDBJ whole genome shotgun (WGS) entry which is preliminary data.</text>
</comment>
<evidence type="ECO:0000256" key="2">
    <source>
        <dbReference type="RuleBase" id="RU003860"/>
    </source>
</evidence>
<comment type="similarity">
    <text evidence="1 2">Belongs to the BolA/IbaG family.</text>
</comment>
<protein>
    <recommendedName>
        <fullName evidence="5">BolA-like protein</fullName>
    </recommendedName>
</protein>
<accession>A0AAV1VBT8</accession>
<dbReference type="InterPro" id="IPR052275">
    <property type="entry name" value="Mt_Fe-S_assembly_factor"/>
</dbReference>
<sequence>MLSGAMRTRMMIMAAAKRPASSRVWFSSSADGTGSEAEQAMHTALQQQLKAEHVKVTDVSGGCGSMFDVEVASAQFAGQSRVKQHRMVNEVLKEEIKTMHGMTIRTMTPEQFRSLQRT</sequence>
<dbReference type="Gene3D" id="3.10.20.90">
    <property type="entry name" value="Phosphatidylinositol 3-kinase Catalytic Subunit, Chain A, domain 1"/>
    <property type="match status" value="1"/>
</dbReference>
<proteinExistence type="inferred from homology"/>
<organism evidence="3 4">
    <name type="scientific">Peronospora matthiolae</name>
    <dbReference type="NCBI Taxonomy" id="2874970"/>
    <lineage>
        <taxon>Eukaryota</taxon>
        <taxon>Sar</taxon>
        <taxon>Stramenopiles</taxon>
        <taxon>Oomycota</taxon>
        <taxon>Peronosporomycetes</taxon>
        <taxon>Peronosporales</taxon>
        <taxon>Peronosporaceae</taxon>
        <taxon>Peronospora</taxon>
    </lineage>
</organism>
<dbReference type="EMBL" id="CAKLBY020000286">
    <property type="protein sequence ID" value="CAK7943037.1"/>
    <property type="molecule type" value="Genomic_DNA"/>
</dbReference>
<dbReference type="PIRSF" id="PIRSF003113">
    <property type="entry name" value="BolA"/>
    <property type="match status" value="1"/>
</dbReference>
<reference evidence="3" key="1">
    <citation type="submission" date="2024-01" db="EMBL/GenBank/DDBJ databases">
        <authorList>
            <person name="Webb A."/>
        </authorList>
    </citation>
    <scope>NUCLEOTIDE SEQUENCE</scope>
    <source>
        <strain evidence="3">Pm1</strain>
    </source>
</reference>
<evidence type="ECO:0008006" key="5">
    <source>
        <dbReference type="Google" id="ProtNLM"/>
    </source>
</evidence>